<proteinExistence type="predicted"/>
<accession>A0A1V8T7S1</accession>
<dbReference type="EMBL" id="NAJO01000014">
    <property type="protein sequence ID" value="OQO07379.1"/>
    <property type="molecule type" value="Genomic_DNA"/>
</dbReference>
<keyword evidence="4" id="KW-1185">Reference proteome</keyword>
<feature type="compositionally biased region" description="Polar residues" evidence="1">
    <location>
        <begin position="24"/>
        <end position="34"/>
    </location>
</feature>
<dbReference type="OrthoDB" id="441517at2759"/>
<feature type="region of interest" description="Disordered" evidence="1">
    <location>
        <begin position="1"/>
        <end position="61"/>
    </location>
</feature>
<dbReference type="InterPro" id="IPR006785">
    <property type="entry name" value="Pex14_N"/>
</dbReference>
<dbReference type="AlphaFoldDB" id="A0A1V8T7S1"/>
<feature type="domain" description="Peroxisome membrane anchor protein Pex14p N-terminal" evidence="2">
    <location>
        <begin position="70"/>
        <end position="105"/>
    </location>
</feature>
<dbReference type="InParanoid" id="A0A1V8T7S1"/>
<organism evidence="3 4">
    <name type="scientific">Cryoendolithus antarcticus</name>
    <dbReference type="NCBI Taxonomy" id="1507870"/>
    <lineage>
        <taxon>Eukaryota</taxon>
        <taxon>Fungi</taxon>
        <taxon>Dikarya</taxon>
        <taxon>Ascomycota</taxon>
        <taxon>Pezizomycotina</taxon>
        <taxon>Dothideomycetes</taxon>
        <taxon>Dothideomycetidae</taxon>
        <taxon>Cladosporiales</taxon>
        <taxon>Cladosporiaceae</taxon>
        <taxon>Cryoendolithus</taxon>
    </lineage>
</organism>
<dbReference type="Proteomes" id="UP000192596">
    <property type="component" value="Unassembled WGS sequence"/>
</dbReference>
<dbReference type="STRING" id="1507870.A0A1V8T7S1"/>
<evidence type="ECO:0000313" key="4">
    <source>
        <dbReference type="Proteomes" id="UP000192596"/>
    </source>
</evidence>
<evidence type="ECO:0000313" key="3">
    <source>
        <dbReference type="EMBL" id="OQO07379.1"/>
    </source>
</evidence>
<protein>
    <recommendedName>
        <fullName evidence="2">Peroxisome membrane anchor protein Pex14p N-terminal domain-containing protein</fullName>
    </recommendedName>
</protein>
<comment type="caution">
    <text evidence="3">The sequence shown here is derived from an EMBL/GenBank/DDBJ whole genome shotgun (WGS) entry which is preliminary data.</text>
</comment>
<feature type="region of interest" description="Disordered" evidence="1">
    <location>
        <begin position="243"/>
        <end position="265"/>
    </location>
</feature>
<gene>
    <name evidence="3" type="ORF">B0A48_07076</name>
</gene>
<evidence type="ECO:0000256" key="1">
    <source>
        <dbReference type="SAM" id="MobiDB-lite"/>
    </source>
</evidence>
<evidence type="ECO:0000259" key="2">
    <source>
        <dbReference type="Pfam" id="PF04695"/>
    </source>
</evidence>
<dbReference type="Pfam" id="PF04695">
    <property type="entry name" value="Pex14_N"/>
    <property type="match status" value="1"/>
</dbReference>
<sequence length="371" mass="40003">MSDGPAKPAIPAWQHAQTPLKPDTPSTLPTSESAEPTPIPAATTSLEQDETSEAGATSFVGAATDQERVKKFLLHDEITDTSIEKKRTFLKSKDIPDHVIDQELGTSSVAFDASDFASFKTASTKAPLPAQTRSAAPPIITYPEWLAESHKPPPLITVSRAVNTAYIASGLAALLYGASTFLIQPMAEKMTESRHDFAAHSNTKVDEFNERLSKLVSRIPETKRTGDDVDDIESITSDPTELFHRDMGTQTSPPLSPSSSVSTEAGAHPIVNKQADRLASLNSELASILSGSESADAATKARQEKLDELHNYLDNTLYRSQPVSVWSSGVDANEEKGRWDAVEELKKEIRGVKGVLLSAKRFAPVNGVRAG</sequence>
<name>A0A1V8T7S1_9PEZI</name>
<reference evidence="4" key="1">
    <citation type="submission" date="2017-03" db="EMBL/GenBank/DDBJ databases">
        <title>Genomes of endolithic fungi from Antarctica.</title>
        <authorList>
            <person name="Coleine C."/>
            <person name="Masonjones S."/>
            <person name="Stajich J.E."/>
        </authorList>
    </citation>
    <scope>NUCLEOTIDE SEQUENCE [LARGE SCALE GENOMIC DNA]</scope>
    <source>
        <strain evidence="4">CCFEE 5527</strain>
    </source>
</reference>